<feature type="transmembrane region" description="Helical" evidence="1">
    <location>
        <begin position="7"/>
        <end position="28"/>
    </location>
</feature>
<reference evidence="2 3" key="1">
    <citation type="submission" date="2016-10" db="EMBL/GenBank/DDBJ databases">
        <authorList>
            <person name="de Groot N.N."/>
        </authorList>
    </citation>
    <scope>NUCLEOTIDE SEQUENCE [LARGE SCALE GENOMIC DNA]</scope>
    <source>
        <strain evidence="2 3">DSM 19219</strain>
    </source>
</reference>
<evidence type="ECO:0000313" key="2">
    <source>
        <dbReference type="EMBL" id="SDW96733.1"/>
    </source>
</evidence>
<dbReference type="OrthoDB" id="7064144at2"/>
<keyword evidence="1" id="KW-0812">Transmembrane</keyword>
<proteinExistence type="predicted"/>
<dbReference type="AlphaFoldDB" id="A0A1H2XV00"/>
<keyword evidence="1" id="KW-0472">Membrane</keyword>
<organism evidence="2 3">
    <name type="scientific">Aidingimonas halophila</name>
    <dbReference type="NCBI Taxonomy" id="574349"/>
    <lineage>
        <taxon>Bacteria</taxon>
        <taxon>Pseudomonadati</taxon>
        <taxon>Pseudomonadota</taxon>
        <taxon>Gammaproteobacteria</taxon>
        <taxon>Oceanospirillales</taxon>
        <taxon>Halomonadaceae</taxon>
        <taxon>Aidingimonas</taxon>
    </lineage>
</organism>
<accession>A0A1H2XV00</accession>
<keyword evidence="3" id="KW-1185">Reference proteome</keyword>
<keyword evidence="1" id="KW-1133">Transmembrane helix</keyword>
<dbReference type="EMBL" id="FNNI01000003">
    <property type="protein sequence ID" value="SDW96733.1"/>
    <property type="molecule type" value="Genomic_DNA"/>
</dbReference>
<feature type="transmembrane region" description="Helical" evidence="1">
    <location>
        <begin position="66"/>
        <end position="85"/>
    </location>
</feature>
<sequence>MNLERAYMMLGALYSLLLILGVIALMVGGGSAMVVIQVAVGALAVAGLWGYALNKGVMNPRIWRPLAMFLAAGAIIQALLLLTTSPSHAQITQLLIGIVFSALLISILYQYGDRDQDLWATSEEIQDGEQLEAMLSRHGELTVNKQVYGLEATVHVARDGDQYRAHVVRERDGNREEFEERFACPSTLAFFMDKYTCITVDDVREAYADATA</sequence>
<name>A0A1H2XV00_9GAMM</name>
<protein>
    <submittedName>
        <fullName evidence="2">Uncharacterized protein</fullName>
    </submittedName>
</protein>
<gene>
    <name evidence="2" type="ORF">SAMN05443545_103295</name>
</gene>
<evidence type="ECO:0000256" key="1">
    <source>
        <dbReference type="SAM" id="Phobius"/>
    </source>
</evidence>
<feature type="transmembrane region" description="Helical" evidence="1">
    <location>
        <begin position="91"/>
        <end position="109"/>
    </location>
</feature>
<evidence type="ECO:0000313" key="3">
    <source>
        <dbReference type="Proteomes" id="UP000198500"/>
    </source>
</evidence>
<feature type="transmembrane region" description="Helical" evidence="1">
    <location>
        <begin position="34"/>
        <end position="54"/>
    </location>
</feature>
<dbReference type="Proteomes" id="UP000198500">
    <property type="component" value="Unassembled WGS sequence"/>
</dbReference>